<keyword evidence="11" id="KW-1185">Reference proteome</keyword>
<organism evidence="10 11">
    <name type="scientific">Aquella oligotrophica</name>
    <dbReference type="NCBI Taxonomy" id="2067065"/>
    <lineage>
        <taxon>Bacteria</taxon>
        <taxon>Pseudomonadati</taxon>
        <taxon>Pseudomonadota</taxon>
        <taxon>Betaproteobacteria</taxon>
        <taxon>Neisseriales</taxon>
        <taxon>Neisseriaceae</taxon>
        <taxon>Aquella</taxon>
    </lineage>
</organism>
<dbReference type="RefSeq" id="WP_102950497.1">
    <property type="nucleotide sequence ID" value="NZ_CP024847.1"/>
</dbReference>
<evidence type="ECO:0000313" key="10">
    <source>
        <dbReference type="EMBL" id="AUR51197.1"/>
    </source>
</evidence>
<dbReference type="PANTHER" id="PTHR35272:SF3">
    <property type="entry name" value="THIOL:DISULFIDE INTERCHANGE PROTEIN DSBC"/>
    <property type="match status" value="1"/>
</dbReference>
<dbReference type="SUPFAM" id="SSF54423">
    <property type="entry name" value="DsbC/DsbG N-terminal domain-like"/>
    <property type="match status" value="1"/>
</dbReference>
<dbReference type="InterPro" id="IPR018950">
    <property type="entry name" value="DiS-bond_isomerase_DsbC/G_N"/>
</dbReference>
<dbReference type="Pfam" id="PF10411">
    <property type="entry name" value="DsbC_N"/>
    <property type="match status" value="1"/>
</dbReference>
<dbReference type="AlphaFoldDB" id="A0A2I7N400"/>
<comment type="subcellular location">
    <subcellularLocation>
        <location evidence="1 7">Periplasm</location>
    </subcellularLocation>
</comment>
<feature type="chain" id="PRO_5014207356" description="Thiol:disulfide interchange protein" evidence="7">
    <location>
        <begin position="24"/>
        <end position="254"/>
    </location>
</feature>
<dbReference type="Proteomes" id="UP000236655">
    <property type="component" value="Chromosome"/>
</dbReference>
<dbReference type="InterPro" id="IPR012336">
    <property type="entry name" value="Thioredoxin-like_fold"/>
</dbReference>
<keyword evidence="3 7" id="KW-0732">Signal</keyword>
<dbReference type="InterPro" id="IPR051470">
    <property type="entry name" value="Thiol:disulfide_interchange"/>
</dbReference>
<comment type="similarity">
    <text evidence="2 7">Belongs to the thioredoxin family. DsbC subfamily.</text>
</comment>
<dbReference type="InterPro" id="IPR033954">
    <property type="entry name" value="DiS-bond_Isoase_DsbC/G"/>
</dbReference>
<feature type="domain" description="Disulphide bond isomerase DsbC/G N-terminal" evidence="8">
    <location>
        <begin position="24"/>
        <end position="91"/>
    </location>
</feature>
<dbReference type="InterPro" id="IPR036249">
    <property type="entry name" value="Thioredoxin-like_sf"/>
</dbReference>
<dbReference type="Gene3D" id="3.40.30.10">
    <property type="entry name" value="Glutaredoxin"/>
    <property type="match status" value="1"/>
</dbReference>
<keyword evidence="5" id="KW-1015">Disulfide bond</keyword>
<proteinExistence type="inferred from homology"/>
<dbReference type="EMBL" id="CP024847">
    <property type="protein sequence ID" value="AUR51197.1"/>
    <property type="molecule type" value="Genomic_DNA"/>
</dbReference>
<dbReference type="PANTHER" id="PTHR35272">
    <property type="entry name" value="THIOL:DISULFIDE INTERCHANGE PROTEIN DSBC-RELATED"/>
    <property type="match status" value="1"/>
</dbReference>
<comment type="function">
    <text evidence="7">Required for disulfide bond formation in some periplasmic proteins. Acts by transferring its disulfide bond to other proteins and is reduced in the process.</text>
</comment>
<evidence type="ECO:0000259" key="8">
    <source>
        <dbReference type="Pfam" id="PF10411"/>
    </source>
</evidence>
<evidence type="ECO:0000256" key="7">
    <source>
        <dbReference type="RuleBase" id="RU364038"/>
    </source>
</evidence>
<evidence type="ECO:0000256" key="3">
    <source>
        <dbReference type="ARBA" id="ARBA00022729"/>
    </source>
</evidence>
<reference evidence="11" key="1">
    <citation type="submission" date="2017-11" db="EMBL/GenBank/DDBJ databases">
        <authorList>
            <person name="Chan K.G."/>
            <person name="Lee L.S."/>
        </authorList>
    </citation>
    <scope>NUCLEOTIDE SEQUENCE [LARGE SCALE GENOMIC DNA]</scope>
    <source>
        <strain evidence="11">DSM 100970</strain>
    </source>
</reference>
<protein>
    <recommendedName>
        <fullName evidence="7">Thiol:disulfide interchange protein</fullName>
    </recommendedName>
</protein>
<keyword evidence="6 7" id="KW-0676">Redox-active center</keyword>
<dbReference type="CDD" id="cd03020">
    <property type="entry name" value="DsbA_DsbC_DsbG"/>
    <property type="match status" value="1"/>
</dbReference>
<evidence type="ECO:0000313" key="11">
    <source>
        <dbReference type="Proteomes" id="UP000236655"/>
    </source>
</evidence>
<evidence type="ECO:0000259" key="9">
    <source>
        <dbReference type="Pfam" id="PF13098"/>
    </source>
</evidence>
<keyword evidence="4 7" id="KW-0574">Periplasm</keyword>
<dbReference type="OrthoDB" id="12976at2"/>
<dbReference type="InterPro" id="IPR009094">
    <property type="entry name" value="DiS-bond_isomerase_DsbC/G_N_sf"/>
</dbReference>
<feature type="domain" description="Thioredoxin-like fold" evidence="9">
    <location>
        <begin position="116"/>
        <end position="240"/>
    </location>
</feature>
<evidence type="ECO:0000256" key="2">
    <source>
        <dbReference type="ARBA" id="ARBA00009813"/>
    </source>
</evidence>
<feature type="signal peptide" evidence="7">
    <location>
        <begin position="1"/>
        <end position="23"/>
    </location>
</feature>
<dbReference type="KEGG" id="nba:CUN60_02385"/>
<evidence type="ECO:0000256" key="5">
    <source>
        <dbReference type="ARBA" id="ARBA00023157"/>
    </source>
</evidence>
<evidence type="ECO:0000256" key="4">
    <source>
        <dbReference type="ARBA" id="ARBA00022764"/>
    </source>
</evidence>
<name>A0A2I7N400_9NEIS</name>
<dbReference type="Gene3D" id="3.10.450.70">
    <property type="entry name" value="Disulphide bond isomerase, DsbC/G, N-terminal"/>
    <property type="match status" value="1"/>
</dbReference>
<gene>
    <name evidence="10" type="ORF">CUN60_02385</name>
</gene>
<sequence>MRLSVYNLLLSGLLAISITNSFAADATVPSVIAKNLHNNLPNLTIDRIIPTQVPGIYEVDSGRKVFYVDSTGNYAFVGNLLDLTSKTNYTEARTEALNRIDFNKLPLNIAMKKIIGNGRDKIAIFTDPDCPFCKRLEGETIPKLKNVTVYYFLYPLPIHPDAVNDSKRILCSENPESAMFGTMVKGIPLTKYNTCENAGRLTKMQDAANNLVQVTGTPTIVLPNGKIVSGLIPADYLTKLIDDNSVESAIAVKK</sequence>
<accession>A0A2I7N400</accession>
<dbReference type="GO" id="GO:0042597">
    <property type="term" value="C:periplasmic space"/>
    <property type="evidence" value="ECO:0007669"/>
    <property type="project" value="UniProtKB-SubCell"/>
</dbReference>
<dbReference type="Pfam" id="PF13098">
    <property type="entry name" value="Thioredoxin_2"/>
    <property type="match status" value="1"/>
</dbReference>
<evidence type="ECO:0000256" key="1">
    <source>
        <dbReference type="ARBA" id="ARBA00004418"/>
    </source>
</evidence>
<evidence type="ECO:0000256" key="6">
    <source>
        <dbReference type="ARBA" id="ARBA00023284"/>
    </source>
</evidence>
<dbReference type="SUPFAM" id="SSF52833">
    <property type="entry name" value="Thioredoxin-like"/>
    <property type="match status" value="1"/>
</dbReference>